<sequence length="92" mass="10026">MRAWSSKPSGGDRLIADDLGLIVHQYLPGPSVLKIKERSGTLNEPACLYCIYIPTHHHASHVSLSYIQGVQVVALPVCLKAPPPTHVSRGKF</sequence>
<name>A0AAE1FX83_PETCI</name>
<reference evidence="1" key="1">
    <citation type="submission" date="2023-10" db="EMBL/GenBank/DDBJ databases">
        <title>Genome assemblies of two species of porcelain crab, Petrolisthes cinctipes and Petrolisthes manimaculis (Anomura: Porcellanidae).</title>
        <authorList>
            <person name="Angst P."/>
        </authorList>
    </citation>
    <scope>NUCLEOTIDE SEQUENCE</scope>
    <source>
        <strain evidence="1">PB745_01</strain>
        <tissue evidence="1">Gill</tissue>
    </source>
</reference>
<keyword evidence="2" id="KW-1185">Reference proteome</keyword>
<dbReference type="AlphaFoldDB" id="A0AAE1FX83"/>
<comment type="caution">
    <text evidence="1">The sequence shown here is derived from an EMBL/GenBank/DDBJ whole genome shotgun (WGS) entry which is preliminary data.</text>
</comment>
<protein>
    <submittedName>
        <fullName evidence="1">Uncharacterized protein</fullName>
    </submittedName>
</protein>
<organism evidence="1 2">
    <name type="scientific">Petrolisthes cinctipes</name>
    <name type="common">Flat porcelain crab</name>
    <dbReference type="NCBI Taxonomy" id="88211"/>
    <lineage>
        <taxon>Eukaryota</taxon>
        <taxon>Metazoa</taxon>
        <taxon>Ecdysozoa</taxon>
        <taxon>Arthropoda</taxon>
        <taxon>Crustacea</taxon>
        <taxon>Multicrustacea</taxon>
        <taxon>Malacostraca</taxon>
        <taxon>Eumalacostraca</taxon>
        <taxon>Eucarida</taxon>
        <taxon>Decapoda</taxon>
        <taxon>Pleocyemata</taxon>
        <taxon>Anomura</taxon>
        <taxon>Galatheoidea</taxon>
        <taxon>Porcellanidae</taxon>
        <taxon>Petrolisthes</taxon>
    </lineage>
</organism>
<evidence type="ECO:0000313" key="2">
    <source>
        <dbReference type="Proteomes" id="UP001286313"/>
    </source>
</evidence>
<dbReference type="Proteomes" id="UP001286313">
    <property type="component" value="Unassembled WGS sequence"/>
</dbReference>
<accession>A0AAE1FX83</accession>
<proteinExistence type="predicted"/>
<gene>
    <name evidence="1" type="ORF">Pcinc_013334</name>
</gene>
<dbReference type="EMBL" id="JAWQEG010001109">
    <property type="protein sequence ID" value="KAK3882284.1"/>
    <property type="molecule type" value="Genomic_DNA"/>
</dbReference>
<evidence type="ECO:0000313" key="1">
    <source>
        <dbReference type="EMBL" id="KAK3882284.1"/>
    </source>
</evidence>